<feature type="domain" description="ABC transporter" evidence="3">
    <location>
        <begin position="6"/>
        <end position="225"/>
    </location>
</feature>
<dbReference type="SUPFAM" id="SSF52540">
    <property type="entry name" value="P-loop containing nucleoside triphosphate hydrolases"/>
    <property type="match status" value="1"/>
</dbReference>
<dbReference type="Pfam" id="PF00005">
    <property type="entry name" value="ABC_tran"/>
    <property type="match status" value="1"/>
</dbReference>
<dbReference type="Gene3D" id="3.40.50.300">
    <property type="entry name" value="P-loop containing nucleotide triphosphate hydrolases"/>
    <property type="match status" value="1"/>
</dbReference>
<evidence type="ECO:0000313" key="5">
    <source>
        <dbReference type="Proteomes" id="UP001597369"/>
    </source>
</evidence>
<dbReference type="PANTHER" id="PTHR43158">
    <property type="entry name" value="SKFA PEPTIDE EXPORT ATP-BINDING PROTEIN SKFE"/>
    <property type="match status" value="1"/>
</dbReference>
<keyword evidence="5" id="KW-1185">Reference proteome</keyword>
<protein>
    <submittedName>
        <fullName evidence="4">ATP-binding cassette domain-containing protein</fullName>
    </submittedName>
</protein>
<dbReference type="RefSeq" id="WP_229961423.1">
    <property type="nucleotide sequence ID" value="NZ_JAJJWI010000012.1"/>
</dbReference>
<dbReference type="Proteomes" id="UP001597369">
    <property type="component" value="Unassembled WGS sequence"/>
</dbReference>
<dbReference type="GO" id="GO:0005524">
    <property type="term" value="F:ATP binding"/>
    <property type="evidence" value="ECO:0007669"/>
    <property type="project" value="UniProtKB-KW"/>
</dbReference>
<proteinExistence type="predicted"/>
<dbReference type="SMART" id="SM00382">
    <property type="entry name" value="AAA"/>
    <property type="match status" value="1"/>
</dbReference>
<dbReference type="InterPro" id="IPR003439">
    <property type="entry name" value="ABC_transporter-like_ATP-bd"/>
</dbReference>
<comment type="caution">
    <text evidence="4">The sequence shown here is derived from an EMBL/GenBank/DDBJ whole genome shotgun (WGS) entry which is preliminary data.</text>
</comment>
<organism evidence="4 5">
    <name type="scientific">Pontibacter silvestris</name>
    <dbReference type="NCBI Taxonomy" id="2305183"/>
    <lineage>
        <taxon>Bacteria</taxon>
        <taxon>Pseudomonadati</taxon>
        <taxon>Bacteroidota</taxon>
        <taxon>Cytophagia</taxon>
        <taxon>Cytophagales</taxon>
        <taxon>Hymenobacteraceae</taxon>
        <taxon>Pontibacter</taxon>
    </lineage>
</organism>
<reference evidence="5" key="1">
    <citation type="journal article" date="2019" name="Int. J. Syst. Evol. Microbiol.">
        <title>The Global Catalogue of Microorganisms (GCM) 10K type strain sequencing project: providing services to taxonomists for standard genome sequencing and annotation.</title>
        <authorList>
            <consortium name="The Broad Institute Genomics Platform"/>
            <consortium name="The Broad Institute Genome Sequencing Center for Infectious Disease"/>
            <person name="Wu L."/>
            <person name="Ma J."/>
        </authorList>
    </citation>
    <scope>NUCLEOTIDE SEQUENCE [LARGE SCALE GENOMIC DNA]</scope>
    <source>
        <strain evidence="5">JCM 16545</strain>
    </source>
</reference>
<accession>A0ABW4WTY5</accession>
<dbReference type="PANTHER" id="PTHR43158:SF1">
    <property type="entry name" value="ABC TRANSPORTER, ATP-BINDING PROTEIN"/>
    <property type="match status" value="1"/>
</dbReference>
<keyword evidence="1" id="KW-0547">Nucleotide-binding</keyword>
<dbReference type="InterPro" id="IPR003593">
    <property type="entry name" value="AAA+_ATPase"/>
</dbReference>
<gene>
    <name evidence="4" type="ORF">ACFSKU_04635</name>
</gene>
<name>A0ABW4WTY5_9BACT</name>
<dbReference type="PROSITE" id="PS50893">
    <property type="entry name" value="ABC_TRANSPORTER_2"/>
    <property type="match status" value="1"/>
</dbReference>
<evidence type="ECO:0000256" key="1">
    <source>
        <dbReference type="ARBA" id="ARBA00022741"/>
    </source>
</evidence>
<dbReference type="EMBL" id="JBHUHV010000017">
    <property type="protein sequence ID" value="MFD2066158.1"/>
    <property type="molecule type" value="Genomic_DNA"/>
</dbReference>
<evidence type="ECO:0000313" key="4">
    <source>
        <dbReference type="EMBL" id="MFD2066158.1"/>
    </source>
</evidence>
<dbReference type="InterPro" id="IPR027417">
    <property type="entry name" value="P-loop_NTPase"/>
</dbReference>
<keyword evidence="2 4" id="KW-0067">ATP-binding</keyword>
<evidence type="ECO:0000259" key="3">
    <source>
        <dbReference type="PROSITE" id="PS50893"/>
    </source>
</evidence>
<sequence>MPKHTLEVDSIMYSTGGRLLLSDVYLKCQTGEVVGLLGRNGSGKTTLLKIIFGTKTTDNKFIQIDGNVCNTPYTHKGLIGYLPQEGFLPHALSISTIIRIFLDDKQKQQELLAHESVQQHLNKKTAELSTGERRYIELLLLLQLDAEFLLLDEPFSGIASLQVERIQELIEANRLTKGFLVTDHDYKAVLEISNQLLLLVDGACRHIKHRDELMQWGYVPAGSFS</sequence>
<evidence type="ECO:0000256" key="2">
    <source>
        <dbReference type="ARBA" id="ARBA00022840"/>
    </source>
</evidence>